<dbReference type="InterPro" id="IPR012912">
    <property type="entry name" value="Plasmid_pRiA4b_Orf3-like"/>
</dbReference>
<evidence type="ECO:0000256" key="1">
    <source>
        <dbReference type="SAM" id="MobiDB-lite"/>
    </source>
</evidence>
<keyword evidence="4" id="KW-1185">Reference proteome</keyword>
<dbReference type="EMBL" id="JAUMIT010000002">
    <property type="protein sequence ID" value="MDO3694526.1"/>
    <property type="molecule type" value="Genomic_DNA"/>
</dbReference>
<dbReference type="RefSeq" id="WP_302883769.1">
    <property type="nucleotide sequence ID" value="NZ_JAUMIT010000002.1"/>
</dbReference>
<feature type="region of interest" description="Disordered" evidence="1">
    <location>
        <begin position="132"/>
        <end position="152"/>
    </location>
</feature>
<evidence type="ECO:0000259" key="2">
    <source>
        <dbReference type="Pfam" id="PF07929"/>
    </source>
</evidence>
<sequence>MIYKIRVILDTKKDVIRTLLVDSSSTLEDLHKLIAKVFGFNGQEMASFYRSDDEWNQGEEIPLFSMDDDPNALSMSTTTIEQNIEDPEEKLIYVYDYLNMWTFYCELIEVTKTTTSELPKLILTIGEVPDEAPEKEFKADKPKKDEFDLDDDDFDTHFDEFDSLDDIDFDNY</sequence>
<feature type="compositionally biased region" description="Basic and acidic residues" evidence="1">
    <location>
        <begin position="132"/>
        <end position="146"/>
    </location>
</feature>
<feature type="domain" description="Plasmid pRiA4b Orf3-like" evidence="2">
    <location>
        <begin position="2"/>
        <end position="131"/>
    </location>
</feature>
<gene>
    <name evidence="3" type="ORF">QVZ41_06670</name>
</gene>
<evidence type="ECO:0000313" key="4">
    <source>
        <dbReference type="Proteomes" id="UP001168642"/>
    </source>
</evidence>
<dbReference type="InterPro" id="IPR024047">
    <property type="entry name" value="MM3350-like_sf"/>
</dbReference>
<protein>
    <recommendedName>
        <fullName evidence="2">Plasmid pRiA4b Orf3-like domain-containing protein</fullName>
    </recommendedName>
</protein>
<accession>A0ABT8VRC8</accession>
<name>A0ABT8VRC8_9FLAO</name>
<dbReference type="Pfam" id="PF07929">
    <property type="entry name" value="PRiA4_ORF3"/>
    <property type="match status" value="1"/>
</dbReference>
<evidence type="ECO:0000313" key="3">
    <source>
        <dbReference type="EMBL" id="MDO3694526.1"/>
    </source>
</evidence>
<dbReference type="Gene3D" id="3.10.290.30">
    <property type="entry name" value="MM3350-like"/>
    <property type="match status" value="1"/>
</dbReference>
<dbReference type="SUPFAM" id="SSF159941">
    <property type="entry name" value="MM3350-like"/>
    <property type="match status" value="1"/>
</dbReference>
<organism evidence="3 4">
    <name type="scientific">Wenyingzhuangia gilva</name>
    <dbReference type="NCBI Taxonomy" id="3057677"/>
    <lineage>
        <taxon>Bacteria</taxon>
        <taxon>Pseudomonadati</taxon>
        <taxon>Bacteroidota</taxon>
        <taxon>Flavobacteriia</taxon>
        <taxon>Flavobacteriales</taxon>
        <taxon>Flavobacteriaceae</taxon>
        <taxon>Wenyingzhuangia</taxon>
    </lineage>
</organism>
<comment type="caution">
    <text evidence="3">The sequence shown here is derived from an EMBL/GenBank/DDBJ whole genome shotgun (WGS) entry which is preliminary data.</text>
</comment>
<dbReference type="Proteomes" id="UP001168642">
    <property type="component" value="Unassembled WGS sequence"/>
</dbReference>
<reference evidence="3" key="1">
    <citation type="submission" date="2023-07" db="EMBL/GenBank/DDBJ databases">
        <title>Wenyingzhuangia sp. chi5 genome sequencing and assembly.</title>
        <authorList>
            <person name="Park S."/>
        </authorList>
    </citation>
    <scope>NUCLEOTIDE SEQUENCE</scope>
    <source>
        <strain evidence="3">Chi5</strain>
    </source>
</reference>
<proteinExistence type="predicted"/>